<dbReference type="HOGENOM" id="CLU_3153094_0_0_9"/>
<name>G9YN45_FLAPL</name>
<evidence type="ECO:0000313" key="1">
    <source>
        <dbReference type="EMBL" id="EHM53672.1"/>
    </source>
</evidence>
<dbReference type="AlphaFoldDB" id="G9YN45"/>
<proteinExistence type="predicted"/>
<sequence length="48" mass="5314">MVAAFFAVSGCAAGACVRLLPRVRRRNLRPILTDAWASLRKMLLEGKK</sequence>
<protein>
    <submittedName>
        <fullName evidence="1">Uncharacterized protein</fullName>
    </submittedName>
</protein>
<gene>
    <name evidence="1" type="ORF">HMPREF0372_00917</name>
</gene>
<organism evidence="1 2">
    <name type="scientific">Flavonifractor plautii ATCC 29863</name>
    <dbReference type="NCBI Taxonomy" id="411475"/>
    <lineage>
        <taxon>Bacteria</taxon>
        <taxon>Bacillati</taxon>
        <taxon>Bacillota</taxon>
        <taxon>Clostridia</taxon>
        <taxon>Eubacteriales</taxon>
        <taxon>Oscillospiraceae</taxon>
        <taxon>Flavonifractor</taxon>
    </lineage>
</organism>
<accession>G9YN45</accession>
<comment type="caution">
    <text evidence="1">The sequence shown here is derived from an EMBL/GenBank/DDBJ whole genome shotgun (WGS) entry which is preliminary data.</text>
</comment>
<evidence type="ECO:0000313" key="2">
    <source>
        <dbReference type="Proteomes" id="UP000004459"/>
    </source>
</evidence>
<dbReference type="EMBL" id="AGCK01000060">
    <property type="protein sequence ID" value="EHM53672.1"/>
    <property type="molecule type" value="Genomic_DNA"/>
</dbReference>
<reference evidence="1 2" key="1">
    <citation type="submission" date="2011-08" db="EMBL/GenBank/DDBJ databases">
        <authorList>
            <person name="Weinstock G."/>
            <person name="Sodergren E."/>
            <person name="Clifton S."/>
            <person name="Fulton L."/>
            <person name="Fulton B."/>
            <person name="Courtney L."/>
            <person name="Fronick C."/>
            <person name="Harrison M."/>
            <person name="Strong C."/>
            <person name="Farmer C."/>
            <person name="Delahaunty K."/>
            <person name="Markovic C."/>
            <person name="Hall O."/>
            <person name="Minx P."/>
            <person name="Tomlinson C."/>
            <person name="Mitreva M."/>
            <person name="Hou S."/>
            <person name="Chen J."/>
            <person name="Wollam A."/>
            <person name="Pepin K.H."/>
            <person name="Johnson M."/>
            <person name="Bhonagiri V."/>
            <person name="Zhang X."/>
            <person name="Suruliraj S."/>
            <person name="Warren W."/>
            <person name="Chinwalla A."/>
            <person name="Mardis E.R."/>
            <person name="Wilson R.K."/>
        </authorList>
    </citation>
    <scope>NUCLEOTIDE SEQUENCE [LARGE SCALE GENOMIC DNA]</scope>
    <source>
        <strain evidence="1 2">ATCC 29863</strain>
    </source>
</reference>
<dbReference type="Proteomes" id="UP000004459">
    <property type="component" value="Unassembled WGS sequence"/>
</dbReference>